<dbReference type="SUPFAM" id="SSF53335">
    <property type="entry name" value="S-adenosyl-L-methionine-dependent methyltransferases"/>
    <property type="match status" value="1"/>
</dbReference>
<organism evidence="1 2">
    <name type="scientific">Thalassovita litoralis</name>
    <dbReference type="NCBI Taxonomy" id="1010611"/>
    <lineage>
        <taxon>Bacteria</taxon>
        <taxon>Pseudomonadati</taxon>
        <taxon>Pseudomonadota</taxon>
        <taxon>Alphaproteobacteria</taxon>
        <taxon>Rhodobacterales</taxon>
        <taxon>Roseobacteraceae</taxon>
        <taxon>Thalassovita</taxon>
    </lineage>
</organism>
<evidence type="ECO:0000313" key="2">
    <source>
        <dbReference type="Proteomes" id="UP000316030"/>
    </source>
</evidence>
<reference evidence="1 2" key="1">
    <citation type="submission" date="2017-05" db="EMBL/GenBank/DDBJ databases">
        <authorList>
            <person name="Varghese N."/>
            <person name="Submissions S."/>
        </authorList>
    </citation>
    <scope>NUCLEOTIDE SEQUENCE [LARGE SCALE GENOMIC DNA]</scope>
    <source>
        <strain evidence="1 2">DSM 29506</strain>
    </source>
</reference>
<dbReference type="Gene3D" id="3.40.50.150">
    <property type="entry name" value="Vaccinia Virus protein VP39"/>
    <property type="match status" value="1"/>
</dbReference>
<evidence type="ECO:0008006" key="3">
    <source>
        <dbReference type="Google" id="ProtNLM"/>
    </source>
</evidence>
<protein>
    <recommendedName>
        <fullName evidence="3">DNA methylase adenine-specific domain-containing protein</fullName>
    </recommendedName>
</protein>
<gene>
    <name evidence="1" type="ORF">SAMN06265173_1671</name>
</gene>
<dbReference type="RefSeq" id="WP_235891549.1">
    <property type="nucleotide sequence ID" value="NZ_FXTO01000067.1"/>
</dbReference>
<dbReference type="AlphaFoldDB" id="A0A521FV49"/>
<proteinExistence type="predicted"/>
<accession>A0A521FV49</accession>
<sequence>MDYYIAPEEPETDFLKITKPEEIRICDPAAGPGHMLTYAFDLLYAIYEEEGYDATEIGLKRRWARST</sequence>
<evidence type="ECO:0000313" key="1">
    <source>
        <dbReference type="EMBL" id="SMP00002.1"/>
    </source>
</evidence>
<dbReference type="Proteomes" id="UP000316030">
    <property type="component" value="Unassembled WGS sequence"/>
</dbReference>
<keyword evidence="2" id="KW-1185">Reference proteome</keyword>
<dbReference type="EMBL" id="FXTO01000067">
    <property type="protein sequence ID" value="SMP00002.1"/>
    <property type="molecule type" value="Genomic_DNA"/>
</dbReference>
<name>A0A521FV49_9RHOB</name>
<dbReference type="InterPro" id="IPR029063">
    <property type="entry name" value="SAM-dependent_MTases_sf"/>
</dbReference>